<evidence type="ECO:0000256" key="4">
    <source>
        <dbReference type="ARBA" id="ARBA00022737"/>
    </source>
</evidence>
<feature type="region of interest" description="Disordered" evidence="10">
    <location>
        <begin position="433"/>
        <end position="460"/>
    </location>
</feature>
<dbReference type="Proteomes" id="UP000005222">
    <property type="component" value="Chromosome G"/>
</dbReference>
<evidence type="ECO:0000256" key="2">
    <source>
        <dbReference type="ARBA" id="ARBA00007306"/>
    </source>
</evidence>
<dbReference type="GO" id="GO:0006281">
    <property type="term" value="P:DNA repair"/>
    <property type="evidence" value="ECO:0007669"/>
    <property type="project" value="UniProtKB-KW"/>
</dbReference>
<feature type="repeat" description="WD" evidence="9">
    <location>
        <begin position="34"/>
        <end position="56"/>
    </location>
</feature>
<name>G8YIN4_PICSO</name>
<keyword evidence="14" id="KW-1185">Reference proteome</keyword>
<dbReference type="GO" id="GO:0006335">
    <property type="term" value="P:DNA replication-dependent chromatin assembly"/>
    <property type="evidence" value="ECO:0007669"/>
    <property type="project" value="InterPro"/>
</dbReference>
<dbReference type="AlphaFoldDB" id="G8YIN4"/>
<evidence type="ECO:0000313" key="14">
    <source>
        <dbReference type="Proteomes" id="UP000005222"/>
    </source>
</evidence>
<keyword evidence="8" id="KW-0539">Nucleus</keyword>
<dbReference type="Gene3D" id="2.130.10.10">
    <property type="entry name" value="YVTN repeat-like/Quinoprotein amine dehydrogenase"/>
    <property type="match status" value="2"/>
</dbReference>
<dbReference type="GO" id="GO:0033186">
    <property type="term" value="C:CAF-1 complex"/>
    <property type="evidence" value="ECO:0007669"/>
    <property type="project" value="TreeGrafter"/>
</dbReference>
<dbReference type="SUPFAM" id="SSF50978">
    <property type="entry name" value="WD40 repeat-like"/>
    <property type="match status" value="1"/>
</dbReference>
<dbReference type="InterPro" id="IPR055410">
    <property type="entry name" value="Beta-prop_CAF1B_HIR1"/>
</dbReference>
<reference evidence="14" key="2">
    <citation type="journal article" date="2012" name="G3 (Bethesda)">
        <title>Pichia sorbitophila, an interspecies yeast hybrid reveals early steps of genome resolution following polyploidization.</title>
        <authorList>
            <person name="Leh Louis V."/>
            <person name="Despons L."/>
            <person name="Friedrich A."/>
            <person name="Martin T."/>
            <person name="Durrens P."/>
            <person name="Casaregola S."/>
            <person name="Neuveglise C."/>
            <person name="Fairhead C."/>
            <person name="Marck C."/>
            <person name="Cruz J.A."/>
            <person name="Straub M.L."/>
            <person name="Kugler V."/>
            <person name="Sacerdot C."/>
            <person name="Uzunov Z."/>
            <person name="Thierry A."/>
            <person name="Weiss S."/>
            <person name="Bleykasten C."/>
            <person name="De Montigny J."/>
            <person name="Jacques N."/>
            <person name="Jung P."/>
            <person name="Lemaire M."/>
            <person name="Mallet S."/>
            <person name="Morel G."/>
            <person name="Richard G.F."/>
            <person name="Sarkar A."/>
            <person name="Savel G."/>
            <person name="Schacherer J."/>
            <person name="Seret M.L."/>
            <person name="Talla E."/>
            <person name="Samson G."/>
            <person name="Jubin C."/>
            <person name="Poulain J."/>
            <person name="Vacherie B."/>
            <person name="Barbe V."/>
            <person name="Pelletier E."/>
            <person name="Sherman D.J."/>
            <person name="Westhof E."/>
            <person name="Weissenbach J."/>
            <person name="Baret P.V."/>
            <person name="Wincker P."/>
            <person name="Gaillardin C."/>
            <person name="Dujon B."/>
            <person name="Souciet J.L."/>
        </authorList>
    </citation>
    <scope>NUCLEOTIDE SEQUENCE [LARGE SCALE GENOMIC DNA]</scope>
    <source>
        <strain evidence="14">ATCC MYA-4447 / BCRC 22081 / CBS 7064 / NBRC 10061 / NRRL Y-12695</strain>
    </source>
</reference>
<keyword evidence="7" id="KW-0234">DNA repair</keyword>
<keyword evidence="3 9" id="KW-0853">WD repeat</keyword>
<feature type="repeat" description="WD" evidence="9">
    <location>
        <begin position="65"/>
        <end position="96"/>
    </location>
</feature>
<evidence type="ECO:0000313" key="12">
    <source>
        <dbReference type="EMBL" id="CCE80179.1"/>
    </source>
</evidence>
<evidence type="ECO:0000256" key="5">
    <source>
        <dbReference type="ARBA" id="ARBA00022763"/>
    </source>
</evidence>
<evidence type="ECO:0000256" key="10">
    <source>
        <dbReference type="SAM" id="MobiDB-lite"/>
    </source>
</evidence>
<dbReference type="eggNOG" id="KOG1009">
    <property type="taxonomic scope" value="Eukaryota"/>
</dbReference>
<accession>G8YIN4</accession>
<proteinExistence type="inferred from homology"/>
<dbReference type="PROSITE" id="PS50082">
    <property type="entry name" value="WD_REPEATS_2"/>
    <property type="match status" value="4"/>
</dbReference>
<gene>
    <name evidence="12" type="primary">Piso0_003281</name>
    <name evidence="12" type="ORF">GNLVRS01_PISO0G08872g</name>
    <name evidence="13" type="ORF">GNLVRS01_PISO0H08873g</name>
</gene>
<comment type="subcellular location">
    <subcellularLocation>
        <location evidence="1">Nucleus</location>
    </subcellularLocation>
</comment>
<dbReference type="InterPro" id="IPR015943">
    <property type="entry name" value="WD40/YVTN_repeat-like_dom_sf"/>
</dbReference>
<feature type="compositionally biased region" description="Low complexity" evidence="10">
    <location>
        <begin position="451"/>
        <end position="460"/>
    </location>
</feature>
<dbReference type="FunCoup" id="G8YIN4">
    <property type="interactions" value="1368"/>
</dbReference>
<feature type="domain" description="CAF1B/HIR1 beta-propeller" evidence="11">
    <location>
        <begin position="248"/>
        <end position="420"/>
    </location>
</feature>
<keyword evidence="4" id="KW-0677">Repeat</keyword>
<dbReference type="InParanoid" id="G8YIN4"/>
<sequence length="460" mass="51606">MNASTIAVHWHDESQPVYSVDFQKSDELRRSERLATGGGDNNIRLWQVKYNSDNENTSVEYLGTLRKHTQAVNTVRFDATGKYLASGGDDGMLIVWTRSDKIIKDFGAEEDEDDIKESWVPYRVVRSSMSEIYDLSWSPDSKYIATGSMDNITRIYELETGQQIYQLTGHSHYVQGVCWDPLNEYIVSQSADRSIIIHSLKSSKDADQSLEPSLYHRIARADVPTKKISPWKNEFETGSTGQLSNDANHETVKDFKNISLYYPETLQSFFRRLAFSPDGNLLITPSGIIRPENTSLTNDVGNNDDSINTVYIYIRSGLNKPPVCHIPGFKKPAIALAFSPVFYQIDPSESCVFKLPYKMVFAIATQDSIIIYDTQKLEPLGHVSNLHYSTITDLCWDTDGLSIIVSSADGFCSCIRFDTGVFGKNYIRDDTAARPPTNINGNESSIDKNKNISNSGEPSS</sequence>
<dbReference type="PROSITE" id="PS50294">
    <property type="entry name" value="WD_REPEATS_REGION"/>
    <property type="match status" value="2"/>
</dbReference>
<evidence type="ECO:0000256" key="8">
    <source>
        <dbReference type="ARBA" id="ARBA00023242"/>
    </source>
</evidence>
<dbReference type="SMART" id="SM00320">
    <property type="entry name" value="WD40"/>
    <property type="match status" value="6"/>
</dbReference>
<dbReference type="OrthoDB" id="71227at2759"/>
<dbReference type="PANTHER" id="PTHR15271">
    <property type="entry name" value="CHROMATIN ASSEMBLY FACTOR 1 SUBUNIT B"/>
    <property type="match status" value="1"/>
</dbReference>
<dbReference type="InterPro" id="IPR001680">
    <property type="entry name" value="WD40_rpt"/>
</dbReference>
<dbReference type="GO" id="GO:0006334">
    <property type="term" value="P:nucleosome assembly"/>
    <property type="evidence" value="ECO:0007669"/>
    <property type="project" value="TreeGrafter"/>
</dbReference>
<protein>
    <submittedName>
        <fullName evidence="12">Piso0_003281 protein</fullName>
    </submittedName>
</protein>
<feature type="domain" description="CAF1B/HIR1 beta-propeller" evidence="11">
    <location>
        <begin position="1"/>
        <end position="207"/>
    </location>
</feature>
<evidence type="ECO:0000256" key="1">
    <source>
        <dbReference type="ARBA" id="ARBA00004123"/>
    </source>
</evidence>
<feature type="repeat" description="WD" evidence="9">
    <location>
        <begin position="125"/>
        <end position="166"/>
    </location>
</feature>
<comment type="similarity">
    <text evidence="2">Belongs to the WD repeat HIR1 family.</text>
</comment>
<dbReference type="HOGENOM" id="CLU_010127_0_0_1"/>
<keyword evidence="6" id="KW-0156">Chromatin regulator</keyword>
<dbReference type="PANTHER" id="PTHR15271:SF4">
    <property type="entry name" value="CHROMATIN ASSEMBLY FACTOR 1 SUBUNIT B"/>
    <property type="match status" value="1"/>
</dbReference>
<dbReference type="OMA" id="QIYWHES"/>
<keyword evidence="5" id="KW-0227">DNA damage</keyword>
<dbReference type="EMBL" id="FO082053">
    <property type="protein sequence ID" value="CCE80179.1"/>
    <property type="molecule type" value="Genomic_DNA"/>
</dbReference>
<organism evidence="12 14">
    <name type="scientific">Pichia sorbitophila (strain ATCC MYA-4447 / BCRC 22081 / CBS 7064 / NBRC 10061 / NRRL Y-12695)</name>
    <name type="common">Hybrid yeast</name>
    <dbReference type="NCBI Taxonomy" id="559304"/>
    <lineage>
        <taxon>Eukaryota</taxon>
        <taxon>Fungi</taxon>
        <taxon>Dikarya</taxon>
        <taxon>Ascomycota</taxon>
        <taxon>Saccharomycotina</taxon>
        <taxon>Pichiomycetes</taxon>
        <taxon>Debaryomycetaceae</taxon>
        <taxon>Millerozyma</taxon>
    </lineage>
</organism>
<evidence type="ECO:0000256" key="9">
    <source>
        <dbReference type="PROSITE-ProRule" id="PRU00221"/>
    </source>
</evidence>
<dbReference type="Pfam" id="PF24105">
    <property type="entry name" value="Beta-prop_CAF1B_HIR1"/>
    <property type="match status" value="2"/>
</dbReference>
<dbReference type="STRING" id="559304.G8YIN4"/>
<dbReference type="EMBL" id="FO082052">
    <property type="protein sequence ID" value="CCE80944.1"/>
    <property type="molecule type" value="Genomic_DNA"/>
</dbReference>
<evidence type="ECO:0000256" key="7">
    <source>
        <dbReference type="ARBA" id="ARBA00023204"/>
    </source>
</evidence>
<evidence type="ECO:0000313" key="13">
    <source>
        <dbReference type="EMBL" id="CCE80944.1"/>
    </source>
</evidence>
<dbReference type="GO" id="GO:0005634">
    <property type="term" value="C:nucleus"/>
    <property type="evidence" value="ECO:0007669"/>
    <property type="project" value="UniProtKB-SubCell"/>
</dbReference>
<evidence type="ECO:0000259" key="11">
    <source>
        <dbReference type="Pfam" id="PF24105"/>
    </source>
</evidence>
<reference evidence="12" key="1">
    <citation type="submission" date="2011-10" db="EMBL/GenBank/DDBJ databases">
        <authorList>
            <person name="Genoscope - CEA"/>
        </authorList>
    </citation>
    <scope>NUCLEOTIDE SEQUENCE</scope>
</reference>
<dbReference type="InterPro" id="IPR036322">
    <property type="entry name" value="WD40_repeat_dom_sf"/>
</dbReference>
<dbReference type="Proteomes" id="UP000005222">
    <property type="component" value="Chromosome H"/>
</dbReference>
<evidence type="ECO:0000256" key="3">
    <source>
        <dbReference type="ARBA" id="ARBA00022574"/>
    </source>
</evidence>
<evidence type="ECO:0000256" key="6">
    <source>
        <dbReference type="ARBA" id="ARBA00022853"/>
    </source>
</evidence>
<feature type="repeat" description="WD" evidence="9">
    <location>
        <begin position="167"/>
        <end position="208"/>
    </location>
</feature>
<dbReference type="InterPro" id="IPR045145">
    <property type="entry name" value="PTHR15271"/>
</dbReference>